<dbReference type="RefSeq" id="WP_161570890.1">
    <property type="nucleotide sequence ID" value="NZ_RDSM01000001.1"/>
</dbReference>
<accession>A0A4Q0T3X4</accession>
<protein>
    <submittedName>
        <fullName evidence="2">CHP03435 domain-containing protein</fullName>
    </submittedName>
</protein>
<dbReference type="NCBIfam" id="TIGR03435">
    <property type="entry name" value="Soli_TIGR03435"/>
    <property type="match status" value="1"/>
</dbReference>
<dbReference type="AlphaFoldDB" id="A0A4Q0T3X4"/>
<gene>
    <name evidence="2" type="ORF">GRAN_1643</name>
</gene>
<reference evidence="3" key="2">
    <citation type="submission" date="2019-02" db="EMBL/GenBank/DDBJ databases">
        <title>Granulicella sibirica sp. nov., a psychrotolerant acidobacterium isolated from an organic soil layer in forested tundra, West Siberia.</title>
        <authorList>
            <person name="Oshkin I.Y."/>
            <person name="Kulichevskaya I.S."/>
            <person name="Rijpstra W.I.C."/>
            <person name="Sinninghe Damste J.S."/>
            <person name="Rakitin A.L."/>
            <person name="Ravin N.V."/>
            <person name="Dedysh S.N."/>
        </authorList>
    </citation>
    <scope>NUCLEOTIDE SEQUENCE [LARGE SCALE GENOMIC DNA]</scope>
    <source>
        <strain evidence="3">AF10</strain>
    </source>
</reference>
<evidence type="ECO:0000313" key="2">
    <source>
        <dbReference type="EMBL" id="RXH58333.1"/>
    </source>
</evidence>
<keyword evidence="1" id="KW-0732">Signal</keyword>
<reference evidence="2 3" key="1">
    <citation type="submission" date="2018-11" db="EMBL/GenBank/DDBJ databases">
        <authorList>
            <person name="Mardanov A.V."/>
            <person name="Ravin N.V."/>
            <person name="Dedysh S.N."/>
        </authorList>
    </citation>
    <scope>NUCLEOTIDE SEQUENCE [LARGE SCALE GENOMIC DNA]</scope>
    <source>
        <strain evidence="2 3">AF10</strain>
    </source>
</reference>
<dbReference type="Pfam" id="PF12543">
    <property type="entry name" value="DUF3738"/>
    <property type="match status" value="1"/>
</dbReference>
<feature type="signal peptide" evidence="1">
    <location>
        <begin position="1"/>
        <end position="20"/>
    </location>
</feature>
<proteinExistence type="predicted"/>
<dbReference type="Proteomes" id="UP000289437">
    <property type="component" value="Unassembled WGS sequence"/>
</dbReference>
<dbReference type="InterPro" id="IPR017801">
    <property type="entry name" value="DUF3738"/>
</dbReference>
<name>A0A4Q0T3X4_9BACT</name>
<feature type="chain" id="PRO_5020611826" evidence="1">
    <location>
        <begin position="21"/>
        <end position="161"/>
    </location>
</feature>
<dbReference type="OrthoDB" id="111155at2"/>
<comment type="caution">
    <text evidence="2">The sequence shown here is derived from an EMBL/GenBank/DDBJ whole genome shotgun (WGS) entry which is preliminary data.</text>
</comment>
<evidence type="ECO:0000256" key="1">
    <source>
        <dbReference type="SAM" id="SignalP"/>
    </source>
</evidence>
<keyword evidence="3" id="KW-1185">Reference proteome</keyword>
<organism evidence="2 3">
    <name type="scientific">Granulicella sibirica</name>
    <dbReference type="NCBI Taxonomy" id="2479048"/>
    <lineage>
        <taxon>Bacteria</taxon>
        <taxon>Pseudomonadati</taxon>
        <taxon>Acidobacteriota</taxon>
        <taxon>Terriglobia</taxon>
        <taxon>Terriglobales</taxon>
        <taxon>Acidobacteriaceae</taxon>
        <taxon>Granulicella</taxon>
    </lineage>
</organism>
<dbReference type="EMBL" id="RDSM01000001">
    <property type="protein sequence ID" value="RXH58333.1"/>
    <property type="molecule type" value="Genomic_DNA"/>
</dbReference>
<evidence type="ECO:0000313" key="3">
    <source>
        <dbReference type="Proteomes" id="UP000289437"/>
    </source>
</evidence>
<sequence>MARRAAVLLSLCIGSSLLSAQTVQPGAQPALQFEVASIRPHQSTGNDPSNRKVLPGGRFVATATTVRTLIRIAFGTDDNRMSGAPKWIDDELFDIDGVTVNRTEVTTPQQFQELLLSLLVERFQFKFHKEQKEGPVYWFEVDRPGNTGPGLRVSGRSRWQI</sequence>